<dbReference type="CDD" id="cd09170">
    <property type="entry name" value="PLDc_Nuc"/>
    <property type="match status" value="1"/>
</dbReference>
<dbReference type="EMBL" id="VGJJ01000017">
    <property type="protein sequence ID" value="MBM3282234.1"/>
    <property type="molecule type" value="Genomic_DNA"/>
</dbReference>
<protein>
    <submittedName>
        <fullName evidence="5">Phospholipase D family protein</fullName>
    </submittedName>
</protein>
<feature type="domain" description="PLD phosphodiesterase" evidence="4">
    <location>
        <begin position="124"/>
        <end position="151"/>
    </location>
</feature>
<dbReference type="SUPFAM" id="SSF56024">
    <property type="entry name" value="Phospholipase D/nuclease"/>
    <property type="match status" value="1"/>
</dbReference>
<comment type="caution">
    <text evidence="5">The sequence shown here is derived from an EMBL/GenBank/DDBJ whole genome shotgun (WGS) entry which is preliminary data.</text>
</comment>
<dbReference type="PANTHER" id="PTHR43856:SF1">
    <property type="entry name" value="MITOCHONDRIAL CARDIOLIPIN HYDROLASE"/>
    <property type="match status" value="1"/>
</dbReference>
<dbReference type="InterPro" id="IPR051406">
    <property type="entry name" value="PLD_domain"/>
</dbReference>
<proteinExistence type="predicted"/>
<evidence type="ECO:0000256" key="2">
    <source>
        <dbReference type="ARBA" id="ARBA00022963"/>
    </source>
</evidence>
<dbReference type="Pfam" id="PF13091">
    <property type="entry name" value="PLDc_2"/>
    <property type="match status" value="1"/>
</dbReference>
<dbReference type="GO" id="GO:0016042">
    <property type="term" value="P:lipid catabolic process"/>
    <property type="evidence" value="ECO:0007669"/>
    <property type="project" value="UniProtKB-KW"/>
</dbReference>
<evidence type="ECO:0000256" key="1">
    <source>
        <dbReference type="ARBA" id="ARBA00022801"/>
    </source>
</evidence>
<evidence type="ECO:0000313" key="5">
    <source>
        <dbReference type="EMBL" id="MBM3282234.1"/>
    </source>
</evidence>
<dbReference type="Proteomes" id="UP000774699">
    <property type="component" value="Unassembled WGS sequence"/>
</dbReference>
<evidence type="ECO:0000256" key="3">
    <source>
        <dbReference type="ARBA" id="ARBA00023098"/>
    </source>
</evidence>
<reference evidence="5" key="1">
    <citation type="submission" date="2019-03" db="EMBL/GenBank/DDBJ databases">
        <title>Lake Tanganyika Metagenome-Assembled Genomes (MAGs).</title>
        <authorList>
            <person name="Tran P."/>
        </authorList>
    </citation>
    <scope>NUCLEOTIDE SEQUENCE</scope>
    <source>
        <strain evidence="5">M_DeepCast_50m_m2_156</strain>
    </source>
</reference>
<keyword evidence="1" id="KW-0378">Hydrolase</keyword>
<dbReference type="PROSITE" id="PS50035">
    <property type="entry name" value="PLD"/>
    <property type="match status" value="1"/>
</dbReference>
<dbReference type="PANTHER" id="PTHR43856">
    <property type="entry name" value="CARDIOLIPIN HYDROLASE"/>
    <property type="match status" value="1"/>
</dbReference>
<keyword evidence="3" id="KW-0443">Lipid metabolism</keyword>
<evidence type="ECO:0000259" key="4">
    <source>
        <dbReference type="PROSITE" id="PS50035"/>
    </source>
</evidence>
<gene>
    <name evidence="5" type="ORF">FJY86_02755</name>
</gene>
<sequence>MRPRYVSGIVLFVAAFLLGFFSSGFFSESSNGDSLLLNYSQATVSFCPSLECVSLPVSALDSSRTRVWVAMYSFTNEDLANALVRAHNRGVDVRVIVEKQQAGSKYSQHEELSAAGIPVRMDSNPNYMHDKFAVIDSDTLINGSMNWTGNGVSENNENVMIISSPELNEKFAQEFGKIWSESDAFLVN</sequence>
<dbReference type="GO" id="GO:0016891">
    <property type="term" value="F:RNA endonuclease activity producing 5'-phosphomonoesters, hydrolytic mechanism"/>
    <property type="evidence" value="ECO:0007669"/>
    <property type="project" value="TreeGrafter"/>
</dbReference>
<dbReference type="SMART" id="SM00155">
    <property type="entry name" value="PLDc"/>
    <property type="match status" value="1"/>
</dbReference>
<dbReference type="InterPro" id="IPR025202">
    <property type="entry name" value="PLD-like_dom"/>
</dbReference>
<evidence type="ECO:0000313" key="6">
    <source>
        <dbReference type="Proteomes" id="UP000774699"/>
    </source>
</evidence>
<dbReference type="AlphaFoldDB" id="A0A8T4C7R1"/>
<dbReference type="InterPro" id="IPR001736">
    <property type="entry name" value="PLipase_D/transphosphatidylase"/>
</dbReference>
<keyword evidence="2" id="KW-0442">Lipid degradation</keyword>
<organism evidence="5 6">
    <name type="scientific">Candidatus Iainarchaeum sp</name>
    <dbReference type="NCBI Taxonomy" id="3101447"/>
    <lineage>
        <taxon>Archaea</taxon>
        <taxon>Candidatus Iainarchaeota</taxon>
        <taxon>Candidatus Iainarchaeia</taxon>
        <taxon>Candidatus Iainarchaeales</taxon>
        <taxon>Candidatus Iainarchaeaceae</taxon>
        <taxon>Candidatus Iainarchaeum</taxon>
    </lineage>
</organism>
<name>A0A8T4C7R1_9ARCH</name>
<dbReference type="Gene3D" id="3.30.870.10">
    <property type="entry name" value="Endonuclease Chain A"/>
    <property type="match status" value="1"/>
</dbReference>
<accession>A0A8T4C7R1</accession>